<dbReference type="EnsemblMetazoa" id="XM_006563042">
    <property type="protein sequence ID" value="XP_006563105"/>
    <property type="gene ID" value="LOC100577279"/>
</dbReference>
<dbReference type="RefSeq" id="XP_006563105.1">
    <property type="nucleotide sequence ID" value="XM_006563042.2"/>
</dbReference>
<evidence type="ECO:0000313" key="3">
    <source>
        <dbReference type="EnsemblMetazoa" id="XP_006563105"/>
    </source>
</evidence>
<keyword evidence="4" id="KW-1185">Reference proteome</keyword>
<keyword evidence="2" id="KW-0732">Signal</keyword>
<dbReference type="InterPro" id="IPR051367">
    <property type="entry name" value="mRNA_TranslReg/HistoneTransl"/>
</dbReference>
<sequence>MISFMLFLFNILIKNNSVYSILNFYIEKMVSIGRGRGWAQNDKNLLSRPGRSLYSDDIDYVNFLNLINTVHNENVAEKSEDFVKLINEKVNKENLKDIHDKLYQHALNNRDFGAKLLMIYNYPTIKNVCDSEETSLYKHLVRRFQIDYERRKDLRQENTVQFHNAICLFSKYLSYILHSSQSFLRFQSALLDYMEMLLEIPSSEDIQIFTELIIVHGKHFYDSHKEKLNDLMIIARQILIKENVCSTSRQKLLYAIDLESRNFNTLPVNLQKFYNSQLNKTLIQEDNDIVNSVLRTEDERHSSTNELNNQTSQSVPTSNRGLRAIRGLGAVDNAK</sequence>
<accession>A0A7M7GUY3</accession>
<dbReference type="EnsemblMetazoa" id="XM_026445136">
    <property type="protein sequence ID" value="XP_026300921"/>
    <property type="gene ID" value="LOC100577279"/>
</dbReference>
<protein>
    <submittedName>
        <fullName evidence="5 6">Uncharacterized protein LOC100577279 isoform X1</fullName>
    </submittedName>
</protein>
<dbReference type="GO" id="GO:0006446">
    <property type="term" value="P:regulation of translational initiation"/>
    <property type="evidence" value="ECO:0007669"/>
    <property type="project" value="TreeGrafter"/>
</dbReference>
<evidence type="ECO:0000313" key="4">
    <source>
        <dbReference type="Proteomes" id="UP000005203"/>
    </source>
</evidence>
<proteinExistence type="predicted"/>
<evidence type="ECO:0000313" key="5">
    <source>
        <dbReference type="RefSeq" id="XP_006563105.1"/>
    </source>
</evidence>
<evidence type="ECO:0000256" key="2">
    <source>
        <dbReference type="SAM" id="SignalP"/>
    </source>
</evidence>
<feature type="chain" id="PRO_5044659619" evidence="2">
    <location>
        <begin position="21"/>
        <end position="335"/>
    </location>
</feature>
<evidence type="ECO:0000256" key="1">
    <source>
        <dbReference type="SAM" id="MobiDB-lite"/>
    </source>
</evidence>
<dbReference type="Proteomes" id="UP000005203">
    <property type="component" value="Linkage group LG14"/>
</dbReference>
<dbReference type="Gene3D" id="1.25.40.180">
    <property type="match status" value="1"/>
</dbReference>
<dbReference type="RefSeq" id="XP_026300921.1">
    <property type="nucleotide sequence ID" value="XM_026445136.1"/>
</dbReference>
<dbReference type="GeneID" id="100577279"/>
<feature type="compositionally biased region" description="Polar residues" evidence="1">
    <location>
        <begin position="304"/>
        <end position="319"/>
    </location>
</feature>
<accession>A0A8B8HA70</accession>
<feature type="signal peptide" evidence="2">
    <location>
        <begin position="1"/>
        <end position="20"/>
    </location>
</feature>
<reference evidence="3" key="1">
    <citation type="submission" date="2021-01" db="UniProtKB">
        <authorList>
            <consortium name="EnsemblMetazoa"/>
        </authorList>
    </citation>
    <scope>IDENTIFICATION</scope>
    <source>
        <strain evidence="3">DH4</strain>
    </source>
</reference>
<dbReference type="OrthoDB" id="6484979at2759"/>
<organism evidence="3">
    <name type="scientific">Apis mellifera</name>
    <name type="common">Honeybee</name>
    <dbReference type="NCBI Taxonomy" id="7460"/>
    <lineage>
        <taxon>Eukaryota</taxon>
        <taxon>Metazoa</taxon>
        <taxon>Ecdysozoa</taxon>
        <taxon>Arthropoda</taxon>
        <taxon>Hexapoda</taxon>
        <taxon>Insecta</taxon>
        <taxon>Pterygota</taxon>
        <taxon>Neoptera</taxon>
        <taxon>Endopterygota</taxon>
        <taxon>Hymenoptera</taxon>
        <taxon>Apocrita</taxon>
        <taxon>Aculeata</taxon>
        <taxon>Apoidea</taxon>
        <taxon>Anthophila</taxon>
        <taxon>Apidae</taxon>
        <taxon>Apis</taxon>
    </lineage>
</organism>
<dbReference type="GO" id="GO:0005829">
    <property type="term" value="C:cytosol"/>
    <property type="evidence" value="ECO:0007669"/>
    <property type="project" value="TreeGrafter"/>
</dbReference>
<gene>
    <name evidence="3" type="primary">100577279</name>
    <name evidence="5 6" type="synonym">LOC100577279</name>
</gene>
<accession>A0A8B6YZL3</accession>
<reference evidence="5 6" key="2">
    <citation type="submission" date="2025-04" db="UniProtKB">
        <authorList>
            <consortium name="RefSeq"/>
        </authorList>
    </citation>
    <scope>IDENTIFICATION</scope>
    <source>
        <strain evidence="5 6">DH4</strain>
        <tissue evidence="5 6">Whole body</tissue>
    </source>
</reference>
<dbReference type="PANTHER" id="PTHR23254:SF18">
    <property type="entry name" value="RE28271P"/>
    <property type="match status" value="1"/>
</dbReference>
<accession>A0A7M7MTU4</accession>
<evidence type="ECO:0000313" key="6">
    <source>
        <dbReference type="RefSeq" id="XP_026300921.1"/>
    </source>
</evidence>
<dbReference type="AlphaFoldDB" id="A0A7M7GUY3"/>
<dbReference type="PANTHER" id="PTHR23254">
    <property type="entry name" value="EIF4G DOMAIN PROTEIN"/>
    <property type="match status" value="1"/>
</dbReference>
<name>A0A7M7GUY3_APIME</name>
<feature type="region of interest" description="Disordered" evidence="1">
    <location>
        <begin position="297"/>
        <end position="319"/>
    </location>
</feature>
<dbReference type="GO" id="GO:0008494">
    <property type="term" value="F:translation activator activity"/>
    <property type="evidence" value="ECO:0007669"/>
    <property type="project" value="TreeGrafter"/>
</dbReference>